<feature type="domain" description="Glycosyltransferase family 28 N-terminal" evidence="1">
    <location>
        <begin position="3"/>
        <end position="56"/>
    </location>
</feature>
<protein>
    <submittedName>
        <fullName evidence="3">Glycosyl transferase</fullName>
        <ecNumber evidence="3">2.4.1.-</ecNumber>
    </submittedName>
</protein>
<dbReference type="EC" id="2.4.1.-" evidence="3"/>
<dbReference type="CDD" id="cd03784">
    <property type="entry name" value="GT1_Gtf-like"/>
    <property type="match status" value="1"/>
</dbReference>
<dbReference type="PANTHER" id="PTHR48050">
    <property type="entry name" value="STEROL 3-BETA-GLUCOSYLTRANSFERASE"/>
    <property type="match status" value="1"/>
</dbReference>
<accession>A0A0K1EPH0</accession>
<dbReference type="Pfam" id="PF06722">
    <property type="entry name" value="EryCIII-like_C"/>
    <property type="match status" value="1"/>
</dbReference>
<evidence type="ECO:0000313" key="4">
    <source>
        <dbReference type="Proteomes" id="UP000067626"/>
    </source>
</evidence>
<gene>
    <name evidence="3" type="ORF">CMC5_067790</name>
</gene>
<evidence type="ECO:0000259" key="1">
    <source>
        <dbReference type="Pfam" id="PF03033"/>
    </source>
</evidence>
<keyword evidence="4" id="KW-1185">Reference proteome</keyword>
<dbReference type="GO" id="GO:0033072">
    <property type="term" value="P:vancomycin biosynthetic process"/>
    <property type="evidence" value="ECO:0007669"/>
    <property type="project" value="UniProtKB-ARBA"/>
</dbReference>
<dbReference type="InterPro" id="IPR004276">
    <property type="entry name" value="GlycoTrans_28_N"/>
</dbReference>
<proteinExistence type="predicted"/>
<evidence type="ECO:0000313" key="3">
    <source>
        <dbReference type="EMBL" id="AKT42552.1"/>
    </source>
</evidence>
<dbReference type="STRING" id="52.CMC5_067790"/>
<dbReference type="Pfam" id="PF03033">
    <property type="entry name" value="Glyco_transf_28"/>
    <property type="match status" value="1"/>
</dbReference>
<dbReference type="KEGG" id="ccro:CMC5_067790"/>
<dbReference type="GO" id="GO:0005975">
    <property type="term" value="P:carbohydrate metabolic process"/>
    <property type="evidence" value="ECO:0007669"/>
    <property type="project" value="InterPro"/>
</dbReference>
<organism evidence="3 4">
    <name type="scientific">Chondromyces crocatus</name>
    <dbReference type="NCBI Taxonomy" id="52"/>
    <lineage>
        <taxon>Bacteria</taxon>
        <taxon>Pseudomonadati</taxon>
        <taxon>Myxococcota</taxon>
        <taxon>Polyangia</taxon>
        <taxon>Polyangiales</taxon>
        <taxon>Polyangiaceae</taxon>
        <taxon>Chondromyces</taxon>
    </lineage>
</organism>
<dbReference type="SUPFAM" id="SSF53756">
    <property type="entry name" value="UDP-Glycosyltransferase/glycogen phosphorylase"/>
    <property type="match status" value="1"/>
</dbReference>
<dbReference type="PATRIC" id="fig|52.7.peg.7442"/>
<name>A0A0K1EPH0_CHOCO</name>
<dbReference type="OrthoDB" id="9805366at2"/>
<dbReference type="GO" id="GO:0016758">
    <property type="term" value="F:hexosyltransferase activity"/>
    <property type="evidence" value="ECO:0007669"/>
    <property type="project" value="InterPro"/>
</dbReference>
<dbReference type="RefSeq" id="WP_050434160.1">
    <property type="nucleotide sequence ID" value="NZ_CP012159.1"/>
</dbReference>
<dbReference type="AlphaFoldDB" id="A0A0K1EPH0"/>
<dbReference type="InterPro" id="IPR050426">
    <property type="entry name" value="Glycosyltransferase_28"/>
</dbReference>
<dbReference type="FunFam" id="3.40.50.2000:FF:000009">
    <property type="entry name" value="Sterol 3-beta-glucosyltransferase UGT80A2"/>
    <property type="match status" value="1"/>
</dbReference>
<dbReference type="InterPro" id="IPR010610">
    <property type="entry name" value="EryCIII-like_C"/>
</dbReference>
<sequence length="422" mass="45247">MKITLLALGSRGDVQPAVALGKGLAAHGHAVRILAGTNFHPWIQAHGLQTADSTVDTEVMMQTELGITWAERGTNPFVTSKTVAQLHERFGDALADDMVRASEDAEVILSSFTSSMHATAIAAATGAVHISAMLQPSPLATRHGPASMAAVSPRGDSVLNLLFSKLVVEPTLWSMTGPVFNRLRNKLDLPQQGRKEAIATLRRTPTVFGCSPHLVPRAPDWPENWQLAGFWFLDEPEAYQPPEALVRFLEAGEPPICIGFGSMPARDPKALTHMILDALAQSGRRAILLSGWAGLGGVTLPETVFRLDSAPHGWLFPRVAAVVTHGGAGTIAASLRAGRPTVTVPHLGDQLYWGRRIAELGVGPEPIPRPKLRASRLATALAAVSDRDMMRRAAELGEKLRAEEGVATGVAMIEKLVADHRR</sequence>
<dbReference type="Gene3D" id="3.40.50.2000">
    <property type="entry name" value="Glycogen Phosphorylase B"/>
    <property type="match status" value="2"/>
</dbReference>
<feature type="domain" description="Erythromycin biosynthesis protein CIII-like C-terminal" evidence="2">
    <location>
        <begin position="299"/>
        <end position="395"/>
    </location>
</feature>
<dbReference type="PANTHER" id="PTHR48050:SF13">
    <property type="entry name" value="STEROL 3-BETA-GLUCOSYLTRANSFERASE UGT80A2"/>
    <property type="match status" value="1"/>
</dbReference>
<reference evidence="3 4" key="1">
    <citation type="submission" date="2015-07" db="EMBL/GenBank/DDBJ databases">
        <title>Genome analysis of myxobacterium Chondromyces crocatus Cm c5 reveals a high potential for natural compound synthesis and the genetic basis for the loss of fruiting body formation.</title>
        <authorList>
            <person name="Zaburannyi N."/>
            <person name="Bunk B."/>
            <person name="Maier J."/>
            <person name="Overmann J."/>
            <person name="Mueller R."/>
        </authorList>
    </citation>
    <scope>NUCLEOTIDE SEQUENCE [LARGE SCALE GENOMIC DNA]</scope>
    <source>
        <strain evidence="3 4">Cm c5</strain>
    </source>
</reference>
<dbReference type="Proteomes" id="UP000067626">
    <property type="component" value="Chromosome"/>
</dbReference>
<keyword evidence="3" id="KW-0328">Glycosyltransferase</keyword>
<dbReference type="EMBL" id="CP012159">
    <property type="protein sequence ID" value="AKT42552.1"/>
    <property type="molecule type" value="Genomic_DNA"/>
</dbReference>
<evidence type="ECO:0000259" key="2">
    <source>
        <dbReference type="Pfam" id="PF06722"/>
    </source>
</evidence>
<dbReference type="GO" id="GO:0008194">
    <property type="term" value="F:UDP-glycosyltransferase activity"/>
    <property type="evidence" value="ECO:0007669"/>
    <property type="project" value="InterPro"/>
</dbReference>
<dbReference type="InterPro" id="IPR002213">
    <property type="entry name" value="UDP_glucos_trans"/>
</dbReference>
<keyword evidence="3" id="KW-0808">Transferase</keyword>